<dbReference type="InterPro" id="IPR056002">
    <property type="entry name" value="DUF7580"/>
</dbReference>
<keyword evidence="1" id="KW-0175">Coiled coil</keyword>
<reference evidence="5 6" key="1">
    <citation type="submission" date="2019-06" db="EMBL/GenBank/DDBJ databases">
        <authorList>
            <person name="Broberg M."/>
        </authorList>
    </citation>
    <scope>NUCLEOTIDE SEQUENCE [LARGE SCALE GENOMIC DNA]</scope>
</reference>
<keyword evidence="3" id="KW-0732">Signal</keyword>
<gene>
    <name evidence="5" type="ORF">CLO192961_LOCUS402741</name>
</gene>
<comment type="caution">
    <text evidence="5">The sequence shown here is derived from an EMBL/GenBank/DDBJ whole genome shotgun (WGS) entry which is preliminary data.</text>
</comment>
<dbReference type="PANTHER" id="PTHR35186">
    <property type="entry name" value="ANK_REP_REGION DOMAIN-CONTAINING PROTEIN"/>
    <property type="match status" value="1"/>
</dbReference>
<feature type="coiled-coil region" evidence="1">
    <location>
        <begin position="182"/>
        <end position="213"/>
    </location>
</feature>
<sequence length="600" mass="67544">MSGFEIAGVILGAFPLLITALEKYEEVGRRYDFWRRIRPEYRKCSHDLKYHSDVFRMNLRQLLLPQVADDDMIDRMITDPGGDLWKVPEMSELLARRLQGSYENYTRIMARFQDTMEALGLELDIDANHSQLSTDEVQGTIHGSSTSVGQLSFTDRIKSSLSKSNRDYQLYRFRFSNGAGARQRLLGELKEHNDRLEKLLKNCDKEAKIISRRSPASASPTAPSAAYERVLCEFWRKAASLFRVLCNNIRCGCMNTHQASILLRHPQTSDNGPSFEANVLLMTKRQKEWVCCETTIAATETFAPLLTIVTSKNGQDRLTGPLPHRPEAKPRLRSAMKSHSSTKSAKGATFVESTPPGQSEQITSICEYLLGSPSHLGYIKDDDCRYELSPTQLLVVRDDFNISLRRILHGPDKLGMTRRRRTALALTLASAFVQLAESPWFPSSRWSEEDVFFIDTGGSGCQVQVDRPHVRQKLDEEGLQVRAGPAEHDSEPVNSGLQDSLTRLGIVLLELCFGNTLDSQACRQSFPAGQTAREKDAFDLAAALIWMREVNEEAGRDYATAVSWCLIGSRTLTSDVPSWRKVMVEQVIRPLDACNTYLAH</sequence>
<feature type="domain" description="DUF7580" evidence="4">
    <location>
        <begin position="231"/>
        <end position="592"/>
    </location>
</feature>
<dbReference type="EMBL" id="CABFNS010000902">
    <property type="protein sequence ID" value="VUC35070.1"/>
    <property type="molecule type" value="Genomic_DNA"/>
</dbReference>
<keyword evidence="6" id="KW-1185">Reference proteome</keyword>
<proteinExistence type="predicted"/>
<feature type="chain" id="PRO_5046683179" description="DUF7580 domain-containing protein" evidence="3">
    <location>
        <begin position="21"/>
        <end position="600"/>
    </location>
</feature>
<evidence type="ECO:0000256" key="2">
    <source>
        <dbReference type="SAM" id="MobiDB-lite"/>
    </source>
</evidence>
<evidence type="ECO:0000313" key="6">
    <source>
        <dbReference type="Proteomes" id="UP000766486"/>
    </source>
</evidence>
<evidence type="ECO:0000256" key="3">
    <source>
        <dbReference type="SAM" id="SignalP"/>
    </source>
</evidence>
<evidence type="ECO:0000259" key="4">
    <source>
        <dbReference type="Pfam" id="PF24476"/>
    </source>
</evidence>
<accession>A0ABY6UWR6</accession>
<name>A0ABY6UWR6_BIOOC</name>
<organism evidence="5 6">
    <name type="scientific">Bionectria ochroleuca</name>
    <name type="common">Gliocladium roseum</name>
    <dbReference type="NCBI Taxonomy" id="29856"/>
    <lineage>
        <taxon>Eukaryota</taxon>
        <taxon>Fungi</taxon>
        <taxon>Dikarya</taxon>
        <taxon>Ascomycota</taxon>
        <taxon>Pezizomycotina</taxon>
        <taxon>Sordariomycetes</taxon>
        <taxon>Hypocreomycetidae</taxon>
        <taxon>Hypocreales</taxon>
        <taxon>Bionectriaceae</taxon>
        <taxon>Clonostachys</taxon>
    </lineage>
</organism>
<evidence type="ECO:0000256" key="1">
    <source>
        <dbReference type="SAM" id="Coils"/>
    </source>
</evidence>
<evidence type="ECO:0000313" key="5">
    <source>
        <dbReference type="EMBL" id="VUC35070.1"/>
    </source>
</evidence>
<feature type="signal peptide" evidence="3">
    <location>
        <begin position="1"/>
        <end position="20"/>
    </location>
</feature>
<protein>
    <recommendedName>
        <fullName evidence="4">DUF7580 domain-containing protein</fullName>
    </recommendedName>
</protein>
<dbReference type="Proteomes" id="UP000766486">
    <property type="component" value="Unassembled WGS sequence"/>
</dbReference>
<dbReference type="Pfam" id="PF24476">
    <property type="entry name" value="DUF7580"/>
    <property type="match status" value="1"/>
</dbReference>
<dbReference type="PANTHER" id="PTHR35186:SF4">
    <property type="entry name" value="PRION-INHIBITION AND PROPAGATION HELO DOMAIN-CONTAINING PROTEIN"/>
    <property type="match status" value="1"/>
</dbReference>
<feature type="region of interest" description="Disordered" evidence="2">
    <location>
        <begin position="316"/>
        <end position="356"/>
    </location>
</feature>